<comment type="catalytic activity">
    <reaction evidence="4">
        <text>O-phospho-L-tyrosyl-[protein] + H2O = L-tyrosyl-[protein] + phosphate</text>
        <dbReference type="Rhea" id="RHEA:10684"/>
        <dbReference type="Rhea" id="RHEA-COMP:10136"/>
        <dbReference type="Rhea" id="RHEA-COMP:20101"/>
        <dbReference type="ChEBI" id="CHEBI:15377"/>
        <dbReference type="ChEBI" id="CHEBI:43474"/>
        <dbReference type="ChEBI" id="CHEBI:46858"/>
        <dbReference type="ChEBI" id="CHEBI:61978"/>
        <dbReference type="EC" id="3.1.3.48"/>
    </reaction>
</comment>
<dbReference type="OrthoDB" id="9788539at2"/>
<dbReference type="PANTHER" id="PTHR39181:SF1">
    <property type="entry name" value="TYROSINE-PROTEIN PHOSPHATASE YWQE"/>
    <property type="match status" value="1"/>
</dbReference>
<dbReference type="Pfam" id="PF19567">
    <property type="entry name" value="CpsB_CapC"/>
    <property type="match status" value="1"/>
</dbReference>
<dbReference type="AlphaFoldDB" id="A0A327X6A4"/>
<dbReference type="Gene3D" id="3.20.20.140">
    <property type="entry name" value="Metal-dependent hydrolases"/>
    <property type="match status" value="1"/>
</dbReference>
<dbReference type="Proteomes" id="UP000248790">
    <property type="component" value="Unassembled WGS sequence"/>
</dbReference>
<evidence type="ECO:0000313" key="6">
    <source>
        <dbReference type="Proteomes" id="UP000248790"/>
    </source>
</evidence>
<keyword evidence="3" id="KW-0378">Hydrolase</keyword>
<evidence type="ECO:0000256" key="4">
    <source>
        <dbReference type="ARBA" id="ARBA00051722"/>
    </source>
</evidence>
<accession>A0A327X6A4</accession>
<dbReference type="PIRSF" id="PIRSF016557">
    <property type="entry name" value="Caps_synth_CpsB"/>
    <property type="match status" value="1"/>
</dbReference>
<name>A0A327X6A4_LARAB</name>
<organism evidence="5 6">
    <name type="scientific">Larkinella arboricola</name>
    <dbReference type="NCBI Taxonomy" id="643671"/>
    <lineage>
        <taxon>Bacteria</taxon>
        <taxon>Pseudomonadati</taxon>
        <taxon>Bacteroidota</taxon>
        <taxon>Cytophagia</taxon>
        <taxon>Cytophagales</taxon>
        <taxon>Spirosomataceae</taxon>
        <taxon>Larkinella</taxon>
    </lineage>
</organism>
<dbReference type="EMBL" id="QLMC01000001">
    <property type="protein sequence ID" value="RAK02547.1"/>
    <property type="molecule type" value="Genomic_DNA"/>
</dbReference>
<comment type="caution">
    <text evidence="5">The sequence shown here is derived from an EMBL/GenBank/DDBJ whole genome shotgun (WGS) entry which is preliminary data.</text>
</comment>
<dbReference type="InterPro" id="IPR016667">
    <property type="entry name" value="Caps_polysacc_synth_CpsB/CapC"/>
</dbReference>
<reference evidence="5 6" key="1">
    <citation type="submission" date="2018-06" db="EMBL/GenBank/DDBJ databases">
        <title>Genomic Encyclopedia of Archaeal and Bacterial Type Strains, Phase II (KMG-II): from individual species to whole genera.</title>
        <authorList>
            <person name="Goeker M."/>
        </authorList>
    </citation>
    <scope>NUCLEOTIDE SEQUENCE [LARGE SCALE GENOMIC DNA]</scope>
    <source>
        <strain evidence="5 6">DSM 21851</strain>
    </source>
</reference>
<protein>
    <recommendedName>
        <fullName evidence="2">protein-tyrosine-phosphatase</fullName>
        <ecNumber evidence="2">3.1.3.48</ecNumber>
    </recommendedName>
</protein>
<evidence type="ECO:0000256" key="3">
    <source>
        <dbReference type="ARBA" id="ARBA00022801"/>
    </source>
</evidence>
<proteinExistence type="inferred from homology"/>
<dbReference type="RefSeq" id="WP_146624417.1">
    <property type="nucleotide sequence ID" value="NZ_QLMC01000001.1"/>
</dbReference>
<dbReference type="GO" id="GO:0030145">
    <property type="term" value="F:manganese ion binding"/>
    <property type="evidence" value="ECO:0007669"/>
    <property type="project" value="InterPro"/>
</dbReference>
<dbReference type="InterPro" id="IPR016195">
    <property type="entry name" value="Pol/histidinol_Pase-like"/>
</dbReference>
<dbReference type="SUPFAM" id="SSF89550">
    <property type="entry name" value="PHP domain-like"/>
    <property type="match status" value="1"/>
</dbReference>
<comment type="similarity">
    <text evidence="1">Belongs to the metallo-dependent hydrolases superfamily. CpsB/CapC family.</text>
</comment>
<dbReference type="EC" id="3.1.3.48" evidence="2"/>
<gene>
    <name evidence="5" type="ORF">LX87_00667</name>
</gene>
<dbReference type="GO" id="GO:0004725">
    <property type="term" value="F:protein tyrosine phosphatase activity"/>
    <property type="evidence" value="ECO:0007669"/>
    <property type="project" value="UniProtKB-EC"/>
</dbReference>
<evidence type="ECO:0000256" key="2">
    <source>
        <dbReference type="ARBA" id="ARBA00013064"/>
    </source>
</evidence>
<dbReference type="PANTHER" id="PTHR39181">
    <property type="entry name" value="TYROSINE-PROTEIN PHOSPHATASE YWQE"/>
    <property type="match status" value="1"/>
</dbReference>
<evidence type="ECO:0000313" key="5">
    <source>
        <dbReference type="EMBL" id="RAK02547.1"/>
    </source>
</evidence>
<keyword evidence="6" id="KW-1185">Reference proteome</keyword>
<sequence length="246" mass="28109">MFSFFKRRPEKATVSDFGFLGVDIHSHLIPGIDDGVPDLETALACLRTFEALGYKKVITTPHIIRDYYPNDSDIIRRGLDELRQAMAETDLTIQVDVAAEYLIDDYFVTQLQANNLMTFGPNYVLVELSFAIAPMNLDDIVFQIQTRGYQPILAHPERYSYLKDHPERFHKLKEQGCMLQLNLLSLVGQYGSRAQQQAKQLLEESLIDFVGSDLHRIRDGEKLTQLLQSKEMALLQSHTFLNSSLL</sequence>
<evidence type="ECO:0000256" key="1">
    <source>
        <dbReference type="ARBA" id="ARBA00005750"/>
    </source>
</evidence>